<gene>
    <name evidence="9 11" type="primary">lnt</name>
    <name evidence="11" type="ORF">PRI8871_02838</name>
</gene>
<dbReference type="Pfam" id="PF00795">
    <property type="entry name" value="CN_hydrolase"/>
    <property type="match status" value="1"/>
</dbReference>
<dbReference type="InterPro" id="IPR036526">
    <property type="entry name" value="C-N_Hydrolase_sf"/>
</dbReference>
<dbReference type="Gene3D" id="3.60.110.10">
    <property type="entry name" value="Carbon-nitrogen hydrolase"/>
    <property type="match status" value="1"/>
</dbReference>
<dbReference type="InterPro" id="IPR045378">
    <property type="entry name" value="LNT_N"/>
</dbReference>
<keyword evidence="11" id="KW-0449">Lipoprotein</keyword>
<name>A0A2R8AYB3_9RHOB</name>
<evidence type="ECO:0000256" key="7">
    <source>
        <dbReference type="ARBA" id="ARBA00023136"/>
    </source>
</evidence>
<keyword evidence="4 9" id="KW-0808">Transferase</keyword>
<dbReference type="EC" id="2.3.1.269" evidence="9"/>
<evidence type="ECO:0000313" key="11">
    <source>
        <dbReference type="EMBL" id="SPF81022.1"/>
    </source>
</evidence>
<organism evidence="11 12">
    <name type="scientific">Pseudoprimorskyibacter insulae</name>
    <dbReference type="NCBI Taxonomy" id="1695997"/>
    <lineage>
        <taxon>Bacteria</taxon>
        <taxon>Pseudomonadati</taxon>
        <taxon>Pseudomonadota</taxon>
        <taxon>Alphaproteobacteria</taxon>
        <taxon>Rhodobacterales</taxon>
        <taxon>Paracoccaceae</taxon>
        <taxon>Pseudoprimorskyibacter</taxon>
    </lineage>
</organism>
<comment type="similarity">
    <text evidence="2 9">Belongs to the CN hydrolase family. Apolipoprotein N-acyltransferase subfamily.</text>
</comment>
<protein>
    <recommendedName>
        <fullName evidence="9">Apolipoprotein N-acyltransferase</fullName>
        <shortName evidence="9">ALP N-acyltransferase</shortName>
        <ecNumber evidence="9">2.3.1.269</ecNumber>
    </recommendedName>
</protein>
<dbReference type="PANTHER" id="PTHR38686">
    <property type="entry name" value="APOLIPOPROTEIN N-ACYLTRANSFERASE"/>
    <property type="match status" value="1"/>
</dbReference>
<sequence>MRVSRISLASLGAGGAFALGQPPFGLWPVALLGLVAGFAVLRRAANARHAAMLAWLFGLGYFGLSLTWIVEPFFVDAADTGWMAPFALIGMAGGLALFWGVAGWAGQRLGGKGWFAVTWALVELARSYMLTGFPWGLVGYVWADTWALQWVAFIGAQGLTLVSLGLAALASAGRKGAAMAAIGAAGLLIGGYALRPAAALPKADAPVVRLIQPNAPQHLKWDPDHIPTFFQRQLTYTRAEPRPDLVVWPETSLPMWLHDADEALSIMSDAANGAPIAVGVQRYNFETAQTFNSMLLLDEGGQQSAIYDKHHLVPFGEYMPAAWLFDRFNILGLASRAEGGYSAGPGPQAYDLPGVGRILPLICYEAVFQQDLRLDGARPDLVLHLTNDAWFGTFSGPYQHLQQARVRAVEFGLPVLRAANTGVSAVIDPAGRVLQSLDLGQAGYLDAPLPAPRATTVYAKIGDWPVVLLLIALSLAGLAMSLRNRH</sequence>
<feature type="transmembrane region" description="Helical" evidence="9">
    <location>
        <begin position="52"/>
        <end position="70"/>
    </location>
</feature>
<dbReference type="GO" id="GO:0005886">
    <property type="term" value="C:plasma membrane"/>
    <property type="evidence" value="ECO:0007669"/>
    <property type="project" value="UniProtKB-SubCell"/>
</dbReference>
<dbReference type="OrthoDB" id="9804277at2"/>
<dbReference type="RefSeq" id="WP_108886876.1">
    <property type="nucleotide sequence ID" value="NZ_OMOJ01000006.1"/>
</dbReference>
<dbReference type="NCBIfam" id="TIGR00546">
    <property type="entry name" value="lnt"/>
    <property type="match status" value="1"/>
</dbReference>
<comment type="catalytic activity">
    <reaction evidence="9">
        <text>N-terminal S-1,2-diacyl-sn-glyceryl-L-cysteinyl-[lipoprotein] + a glycerophospholipid = N-acyl-S-1,2-diacyl-sn-glyceryl-L-cysteinyl-[lipoprotein] + a 2-acyl-sn-glycero-3-phospholipid + H(+)</text>
        <dbReference type="Rhea" id="RHEA:48228"/>
        <dbReference type="Rhea" id="RHEA-COMP:14681"/>
        <dbReference type="Rhea" id="RHEA-COMP:14684"/>
        <dbReference type="ChEBI" id="CHEBI:15378"/>
        <dbReference type="ChEBI" id="CHEBI:136912"/>
        <dbReference type="ChEBI" id="CHEBI:140656"/>
        <dbReference type="ChEBI" id="CHEBI:140657"/>
        <dbReference type="ChEBI" id="CHEBI:140660"/>
        <dbReference type="EC" id="2.3.1.269"/>
    </reaction>
</comment>
<dbReference type="InterPro" id="IPR003010">
    <property type="entry name" value="C-N_Hydrolase"/>
</dbReference>
<feature type="transmembrane region" description="Helical" evidence="9">
    <location>
        <begin position="28"/>
        <end position="45"/>
    </location>
</feature>
<dbReference type="CDD" id="cd07571">
    <property type="entry name" value="ALP_N-acyl_transferase"/>
    <property type="match status" value="1"/>
</dbReference>
<feature type="domain" description="CN hydrolase" evidence="10">
    <location>
        <begin position="211"/>
        <end position="451"/>
    </location>
</feature>
<feature type="transmembrane region" description="Helical" evidence="9">
    <location>
        <begin position="114"/>
        <end position="135"/>
    </location>
</feature>
<evidence type="ECO:0000256" key="4">
    <source>
        <dbReference type="ARBA" id="ARBA00022679"/>
    </source>
</evidence>
<keyword evidence="6 9" id="KW-1133">Transmembrane helix</keyword>
<evidence type="ECO:0000256" key="5">
    <source>
        <dbReference type="ARBA" id="ARBA00022692"/>
    </source>
</evidence>
<reference evidence="12" key="1">
    <citation type="submission" date="2018-03" db="EMBL/GenBank/DDBJ databases">
        <authorList>
            <person name="Rodrigo-Torres L."/>
            <person name="Arahal R. D."/>
            <person name="Lucena T."/>
        </authorList>
    </citation>
    <scope>NUCLEOTIDE SEQUENCE [LARGE SCALE GENOMIC DNA]</scope>
    <source>
        <strain evidence="12">CECT 8871</strain>
    </source>
</reference>
<comment type="subcellular location">
    <subcellularLocation>
        <location evidence="1 9">Cell membrane</location>
        <topology evidence="1 9">Multi-pass membrane protein</topology>
    </subcellularLocation>
</comment>
<dbReference type="EMBL" id="OMOJ01000006">
    <property type="protein sequence ID" value="SPF81022.1"/>
    <property type="molecule type" value="Genomic_DNA"/>
</dbReference>
<evidence type="ECO:0000256" key="3">
    <source>
        <dbReference type="ARBA" id="ARBA00022475"/>
    </source>
</evidence>
<dbReference type="SUPFAM" id="SSF56317">
    <property type="entry name" value="Carbon-nitrogen hydrolase"/>
    <property type="match status" value="1"/>
</dbReference>
<dbReference type="UniPathway" id="UPA00666"/>
<feature type="transmembrane region" description="Helical" evidence="9">
    <location>
        <begin position="147"/>
        <end position="169"/>
    </location>
</feature>
<evidence type="ECO:0000256" key="2">
    <source>
        <dbReference type="ARBA" id="ARBA00010065"/>
    </source>
</evidence>
<evidence type="ECO:0000259" key="10">
    <source>
        <dbReference type="PROSITE" id="PS50263"/>
    </source>
</evidence>
<keyword evidence="8 9" id="KW-0012">Acyltransferase</keyword>
<dbReference type="GO" id="GO:0016410">
    <property type="term" value="F:N-acyltransferase activity"/>
    <property type="evidence" value="ECO:0007669"/>
    <property type="project" value="UniProtKB-UniRule"/>
</dbReference>
<proteinExistence type="inferred from homology"/>
<dbReference type="HAMAP" id="MF_01148">
    <property type="entry name" value="Lnt"/>
    <property type="match status" value="1"/>
</dbReference>
<dbReference type="PROSITE" id="PS50263">
    <property type="entry name" value="CN_HYDROLASE"/>
    <property type="match status" value="1"/>
</dbReference>
<keyword evidence="7 9" id="KW-0472">Membrane</keyword>
<comment type="pathway">
    <text evidence="9">Protein modification; lipoprotein biosynthesis (N-acyl transfer).</text>
</comment>
<comment type="function">
    <text evidence="9">Catalyzes the phospholipid dependent N-acylation of the N-terminal cysteine of apolipoprotein, the last step in lipoprotein maturation.</text>
</comment>
<dbReference type="Pfam" id="PF20154">
    <property type="entry name" value="LNT_N"/>
    <property type="match status" value="1"/>
</dbReference>
<accession>A0A2R8AYB3</accession>
<evidence type="ECO:0000256" key="8">
    <source>
        <dbReference type="ARBA" id="ARBA00023315"/>
    </source>
</evidence>
<dbReference type="PANTHER" id="PTHR38686:SF1">
    <property type="entry name" value="APOLIPOPROTEIN N-ACYLTRANSFERASE"/>
    <property type="match status" value="1"/>
</dbReference>
<keyword evidence="3 9" id="KW-1003">Cell membrane</keyword>
<evidence type="ECO:0000313" key="12">
    <source>
        <dbReference type="Proteomes" id="UP000244904"/>
    </source>
</evidence>
<dbReference type="InterPro" id="IPR004563">
    <property type="entry name" value="Apolipo_AcylTrfase"/>
</dbReference>
<feature type="transmembrane region" description="Helical" evidence="9">
    <location>
        <begin position="464"/>
        <end position="482"/>
    </location>
</feature>
<feature type="transmembrane region" description="Helical" evidence="9">
    <location>
        <begin position="176"/>
        <end position="194"/>
    </location>
</feature>
<dbReference type="GO" id="GO:0042158">
    <property type="term" value="P:lipoprotein biosynthetic process"/>
    <property type="evidence" value="ECO:0007669"/>
    <property type="project" value="UniProtKB-UniRule"/>
</dbReference>
<evidence type="ECO:0000256" key="1">
    <source>
        <dbReference type="ARBA" id="ARBA00004651"/>
    </source>
</evidence>
<evidence type="ECO:0000256" key="9">
    <source>
        <dbReference type="HAMAP-Rule" id="MF_01148"/>
    </source>
</evidence>
<dbReference type="AlphaFoldDB" id="A0A2R8AYB3"/>
<evidence type="ECO:0000256" key="6">
    <source>
        <dbReference type="ARBA" id="ARBA00022989"/>
    </source>
</evidence>
<dbReference type="Proteomes" id="UP000244904">
    <property type="component" value="Unassembled WGS sequence"/>
</dbReference>
<keyword evidence="12" id="KW-1185">Reference proteome</keyword>
<feature type="transmembrane region" description="Helical" evidence="9">
    <location>
        <begin position="82"/>
        <end position="102"/>
    </location>
</feature>
<keyword evidence="5 9" id="KW-0812">Transmembrane</keyword>